<feature type="region of interest" description="Disordered" evidence="1">
    <location>
        <begin position="49"/>
        <end position="93"/>
    </location>
</feature>
<dbReference type="AlphaFoldDB" id="A0A1V4SUM3"/>
<comment type="caution">
    <text evidence="3">The sequence shown here is derived from an EMBL/GenBank/DDBJ whole genome shotgun (WGS) entry which is preliminary data.</text>
</comment>
<keyword evidence="2" id="KW-0472">Membrane</keyword>
<sequence length="208" mass="23041">MKNKELTDDEFYNRVIIGCSIGLCIFIIILGIRIFYVTRPSYMAKLNTTKTSTSSNSNNINSNNNSSSTVNGTQINTHSTSQSNSSSSTSGDINEILKGNNGVDFAFDVLDSLKSYVAENSGNDIYIEDANKVTRSVTEHRAVITNINEKILKENTTDVKSLSSLVSKELLRNKGIRKALLNKRNLGMTMLYSIEKNDLICTIKISHK</sequence>
<reference evidence="3 4" key="1">
    <citation type="submission" date="2016-02" db="EMBL/GenBank/DDBJ databases">
        <title>Genome sequence of Clostridium thermobutyricum DSM 4928.</title>
        <authorList>
            <person name="Poehlein A."/>
            <person name="Daniel R."/>
        </authorList>
    </citation>
    <scope>NUCLEOTIDE SEQUENCE [LARGE SCALE GENOMIC DNA]</scope>
    <source>
        <strain evidence="3 4">DSM 4928</strain>
    </source>
</reference>
<keyword evidence="2" id="KW-1133">Transmembrane helix</keyword>
<evidence type="ECO:0000256" key="2">
    <source>
        <dbReference type="SAM" id="Phobius"/>
    </source>
</evidence>
<evidence type="ECO:0000256" key="1">
    <source>
        <dbReference type="SAM" id="MobiDB-lite"/>
    </source>
</evidence>
<evidence type="ECO:0000313" key="4">
    <source>
        <dbReference type="Proteomes" id="UP000191448"/>
    </source>
</evidence>
<accession>A0A1V4SUM3</accession>
<feature type="compositionally biased region" description="Low complexity" evidence="1">
    <location>
        <begin position="49"/>
        <end position="90"/>
    </location>
</feature>
<feature type="transmembrane region" description="Helical" evidence="2">
    <location>
        <begin position="15"/>
        <end position="36"/>
    </location>
</feature>
<protein>
    <submittedName>
        <fullName evidence="3">Uncharacterized protein</fullName>
    </submittedName>
</protein>
<keyword evidence="2" id="KW-0812">Transmembrane</keyword>
<dbReference type="Proteomes" id="UP000191448">
    <property type="component" value="Unassembled WGS sequence"/>
</dbReference>
<dbReference type="RefSeq" id="WP_080022917.1">
    <property type="nucleotide sequence ID" value="NZ_LTAY01000043.1"/>
</dbReference>
<name>A0A1V4SUM3_9CLOT</name>
<proteinExistence type="predicted"/>
<organism evidence="3 4">
    <name type="scientific">Clostridium thermobutyricum DSM 4928</name>
    <dbReference type="NCBI Taxonomy" id="1121339"/>
    <lineage>
        <taxon>Bacteria</taxon>
        <taxon>Bacillati</taxon>
        <taxon>Bacillota</taxon>
        <taxon>Clostridia</taxon>
        <taxon>Eubacteriales</taxon>
        <taxon>Clostridiaceae</taxon>
        <taxon>Clostridium</taxon>
    </lineage>
</organism>
<dbReference type="EMBL" id="LTAY01000043">
    <property type="protein sequence ID" value="OPX47584.1"/>
    <property type="molecule type" value="Genomic_DNA"/>
</dbReference>
<gene>
    <name evidence="3" type="ORF">CLTHE_17490</name>
</gene>
<evidence type="ECO:0000313" key="3">
    <source>
        <dbReference type="EMBL" id="OPX47584.1"/>
    </source>
</evidence>